<reference evidence="5" key="1">
    <citation type="submission" date="2025-08" db="UniProtKB">
        <authorList>
            <consortium name="RefSeq"/>
        </authorList>
    </citation>
    <scope>IDENTIFICATION</scope>
</reference>
<gene>
    <name evidence="5" type="primary">LOC101850598</name>
</gene>
<keyword evidence="4" id="KW-1185">Reference proteome</keyword>
<dbReference type="PANTHER" id="PTHR23167:SF69">
    <property type="entry name" value="FI18193P1"/>
    <property type="match status" value="1"/>
</dbReference>
<evidence type="ECO:0000259" key="3">
    <source>
        <dbReference type="PROSITE" id="PS50021"/>
    </source>
</evidence>
<feature type="domain" description="Calponin-homology (CH)" evidence="3">
    <location>
        <begin position="1042"/>
        <end position="1147"/>
    </location>
</feature>
<evidence type="ECO:0000256" key="1">
    <source>
        <dbReference type="SAM" id="Coils"/>
    </source>
</evidence>
<protein>
    <submittedName>
        <fullName evidence="5">Cytospin-A</fullName>
    </submittedName>
</protein>
<organism evidence="4 5">
    <name type="scientific">Aplysia californica</name>
    <name type="common">California sea hare</name>
    <dbReference type="NCBI Taxonomy" id="6500"/>
    <lineage>
        <taxon>Eukaryota</taxon>
        <taxon>Metazoa</taxon>
        <taxon>Spiralia</taxon>
        <taxon>Lophotrochozoa</taxon>
        <taxon>Mollusca</taxon>
        <taxon>Gastropoda</taxon>
        <taxon>Heterobranchia</taxon>
        <taxon>Euthyneura</taxon>
        <taxon>Tectipleura</taxon>
        <taxon>Aplysiida</taxon>
        <taxon>Aplysioidea</taxon>
        <taxon>Aplysiidae</taxon>
        <taxon>Aplysia</taxon>
    </lineage>
</organism>
<dbReference type="CDD" id="cd21199">
    <property type="entry name" value="CH_CYTS"/>
    <property type="match status" value="1"/>
</dbReference>
<dbReference type="GeneID" id="101850598"/>
<feature type="compositionally biased region" description="Polar residues" evidence="2">
    <location>
        <begin position="7"/>
        <end position="26"/>
    </location>
</feature>
<feature type="compositionally biased region" description="Basic and acidic residues" evidence="2">
    <location>
        <begin position="51"/>
        <end position="65"/>
    </location>
</feature>
<name>A0ABM1W0M3_APLCA</name>
<feature type="coiled-coil region" evidence="1">
    <location>
        <begin position="445"/>
        <end position="657"/>
    </location>
</feature>
<dbReference type="PROSITE" id="PS50021">
    <property type="entry name" value="CH"/>
    <property type="match status" value="1"/>
</dbReference>
<feature type="compositionally biased region" description="Polar residues" evidence="2">
    <location>
        <begin position="936"/>
        <end position="954"/>
    </location>
</feature>
<feature type="compositionally biased region" description="Gly residues" evidence="2">
    <location>
        <begin position="956"/>
        <end position="977"/>
    </location>
</feature>
<feature type="compositionally biased region" description="Low complexity" evidence="2">
    <location>
        <begin position="307"/>
        <end position="341"/>
    </location>
</feature>
<evidence type="ECO:0000256" key="2">
    <source>
        <dbReference type="SAM" id="MobiDB-lite"/>
    </source>
</evidence>
<dbReference type="RefSeq" id="XP_035828216.1">
    <property type="nucleotide sequence ID" value="XM_035972323.1"/>
</dbReference>
<feature type="region of interest" description="Disordered" evidence="2">
    <location>
        <begin position="243"/>
        <end position="419"/>
    </location>
</feature>
<dbReference type="Gene3D" id="1.10.418.10">
    <property type="entry name" value="Calponin-like domain"/>
    <property type="match status" value="1"/>
</dbReference>
<feature type="compositionally biased region" description="Polar residues" evidence="2">
    <location>
        <begin position="406"/>
        <end position="417"/>
    </location>
</feature>
<dbReference type="Proteomes" id="UP000694888">
    <property type="component" value="Unplaced"/>
</dbReference>
<dbReference type="InterPro" id="IPR050540">
    <property type="entry name" value="F-actin_Monoox_Mical"/>
</dbReference>
<dbReference type="InterPro" id="IPR001715">
    <property type="entry name" value="CH_dom"/>
</dbReference>
<feature type="compositionally biased region" description="Low complexity" evidence="2">
    <location>
        <begin position="99"/>
        <end position="121"/>
    </location>
</feature>
<dbReference type="SUPFAM" id="SSF47576">
    <property type="entry name" value="Calponin-homology domain, CH-domain"/>
    <property type="match status" value="1"/>
</dbReference>
<sequence length="1151" mass="126128">MGKKYISKSSENLSSQRKGRQLSTVAESPRPRANAASIARAEAVRNAAAAEKNKENVALKEREKNAGFAKPKPVKPNSGNNVSGGGIRKASSTQSIDKTSQGSGSLKSSSSSSSTKSSNSLAIKRAQSTQNICKDKFTKKRTSAPADVMAYNAELLANFEKEKKNLEVRISELTKVAESRKGEIEKYRYEVKRLKDQVSGCTHLKEELELLRHQNKQLNDRLHELGYPAEQITDSEKLLLKFSTGPASSSAPNTGSTSKGQESQSDTECLPKSTSCDSLSTDGGGAKGGLPHSLSSSHHNNHHHIAPPTFSSASLPPPSTSSSSHLLTGSSGPILIPGSSSSHHHDDHAHHHKDSSSGHLVIGEGGASELRRSTSLSASEPGLSLPDLCGTPDHPSVLSLEGANWDKQSNKSANSDGGLSEASVACLTERILQMEETNYSTTEELQATLQELGDLQDTVNELTEEHSRLADEKAVLLESLCTQTEKLENTRIQLEQLKCLLISGELPDKSERDGHLLGLLKSAQEEREELMRKQTEWSNAMQALENECRDAHEAGEALRDRFSLLEDGNKSLLADRKELENQLQEMKESQEAEHIEVKRLKTLLENEKSKVCELETARQAQDKTDVEALLDCARQDKARLEQRVADLTESLALSQCEVTRLKDCLATKEQDLIVARNNAKSQVDDLQFRLETGEKAKVDTELEMSALRKHVDSLEQDIDQHVENNKTLSSKLNDVQSELRNLMQQKQSAEDKMNEMCSKFDMESEEWKQFQKDLQTAVVIANNQTQELQEENEQLMADKTQLQEQVAGLRAEVDKLKHDMKLLRHSSEDSPTRKTSIMTNAELKGKVFNTMDRELAALREGRSPLDQRSQSISVKSLIRSIEEQVKSGCSSIHSSRSESRRSSASSDISLKDLVKSPTSPLPTPDSPRSPTKDFSLRSSSFRGKSTSGDISPQQRLGGGVSGGGTVIGGGPSPGEGGSKNILGSRGEAGEAGSAGKSTPQISSILKDRSTPRRNSGAVEVDTSKKETPGKDPLASLAKLMKGSKRNALLKWCQLKTINYSYVDITNFSSSWNDGLGFCALLHCYLPDKIPYADLSSEDKRKNFTIAFNAGESVGIKSNLNINDMVAMERPDWQAVMNYVTAIYKHFEVDKQ</sequence>
<accession>A0ABM1W0M3</accession>
<proteinExistence type="predicted"/>
<dbReference type="SMART" id="SM00033">
    <property type="entry name" value="CH"/>
    <property type="match status" value="1"/>
</dbReference>
<dbReference type="Gene3D" id="1.10.287.1490">
    <property type="match status" value="1"/>
</dbReference>
<feature type="coiled-coil region" evidence="1">
    <location>
        <begin position="697"/>
        <end position="826"/>
    </location>
</feature>
<feature type="region of interest" description="Disordered" evidence="2">
    <location>
        <begin position="885"/>
        <end position="1032"/>
    </location>
</feature>
<dbReference type="PANTHER" id="PTHR23167">
    <property type="entry name" value="CALPONIN HOMOLOGY DOMAIN-CONTAINING PROTEIN DDB_G0272472-RELATED"/>
    <property type="match status" value="1"/>
</dbReference>
<feature type="compositionally biased region" description="Polar residues" evidence="2">
    <location>
        <begin position="245"/>
        <end position="281"/>
    </location>
</feature>
<evidence type="ECO:0000313" key="4">
    <source>
        <dbReference type="Proteomes" id="UP000694888"/>
    </source>
</evidence>
<dbReference type="Pfam" id="PF00307">
    <property type="entry name" value="CH"/>
    <property type="match status" value="1"/>
</dbReference>
<dbReference type="InterPro" id="IPR036872">
    <property type="entry name" value="CH_dom_sf"/>
</dbReference>
<evidence type="ECO:0000313" key="5">
    <source>
        <dbReference type="RefSeq" id="XP_035828216.1"/>
    </source>
</evidence>
<feature type="compositionally biased region" description="Low complexity" evidence="2">
    <location>
        <begin position="31"/>
        <end position="50"/>
    </location>
</feature>
<feature type="coiled-coil region" evidence="1">
    <location>
        <begin position="156"/>
        <end position="221"/>
    </location>
</feature>
<feature type="region of interest" description="Disordered" evidence="2">
    <location>
        <begin position="1"/>
        <end position="127"/>
    </location>
</feature>
<keyword evidence="1" id="KW-0175">Coiled coil</keyword>